<protein>
    <submittedName>
        <fullName evidence="1">Uncharacterized protein</fullName>
    </submittedName>
</protein>
<reference evidence="2" key="1">
    <citation type="submission" date="2023-01" db="EMBL/GenBank/DDBJ databases">
        <title>Key to firefly adult light organ development and bioluminescence: homeobox transcription factors regulate luciferase expression and transportation to peroxisome.</title>
        <authorList>
            <person name="Fu X."/>
        </authorList>
    </citation>
    <scope>NUCLEOTIDE SEQUENCE [LARGE SCALE GENOMIC DNA]</scope>
</reference>
<evidence type="ECO:0000313" key="2">
    <source>
        <dbReference type="Proteomes" id="UP001353858"/>
    </source>
</evidence>
<dbReference type="Proteomes" id="UP001353858">
    <property type="component" value="Unassembled WGS sequence"/>
</dbReference>
<organism evidence="1 2">
    <name type="scientific">Aquatica leii</name>
    <dbReference type="NCBI Taxonomy" id="1421715"/>
    <lineage>
        <taxon>Eukaryota</taxon>
        <taxon>Metazoa</taxon>
        <taxon>Ecdysozoa</taxon>
        <taxon>Arthropoda</taxon>
        <taxon>Hexapoda</taxon>
        <taxon>Insecta</taxon>
        <taxon>Pterygota</taxon>
        <taxon>Neoptera</taxon>
        <taxon>Endopterygota</taxon>
        <taxon>Coleoptera</taxon>
        <taxon>Polyphaga</taxon>
        <taxon>Elateriformia</taxon>
        <taxon>Elateroidea</taxon>
        <taxon>Lampyridae</taxon>
        <taxon>Luciolinae</taxon>
        <taxon>Aquatica</taxon>
    </lineage>
</organism>
<accession>A0AAN7SPI0</accession>
<keyword evidence="2" id="KW-1185">Reference proteome</keyword>
<comment type="caution">
    <text evidence="1">The sequence shown here is derived from an EMBL/GenBank/DDBJ whole genome shotgun (WGS) entry which is preliminary data.</text>
</comment>
<name>A0AAN7SPI0_9COLE</name>
<proteinExistence type="predicted"/>
<sequence>MEASWSIVKLIDDDTVQAVPTSWINGNMCFWPPYPTERLTFAIKRHEPHSQNWTTYPIKVFRNSTYTDYQIARQKEKKSETQSDTKIRKRIQRVYSSEEEGGKDLSILLNKPPALKKAEEGVECGISGNSNSLSEEMLDSELEGKSFEVTVQDTSLILARLR</sequence>
<gene>
    <name evidence="1" type="ORF">RN001_004342</name>
</gene>
<evidence type="ECO:0000313" key="1">
    <source>
        <dbReference type="EMBL" id="KAK4881023.1"/>
    </source>
</evidence>
<dbReference type="AlphaFoldDB" id="A0AAN7SPI0"/>
<dbReference type="EMBL" id="JARPUR010000002">
    <property type="protein sequence ID" value="KAK4881023.1"/>
    <property type="molecule type" value="Genomic_DNA"/>
</dbReference>